<dbReference type="EMBL" id="SNRW01009401">
    <property type="protein sequence ID" value="KAA6378063.1"/>
    <property type="molecule type" value="Genomic_DNA"/>
</dbReference>
<dbReference type="Pfam" id="PF14214">
    <property type="entry name" value="Helitron_like_N"/>
    <property type="match status" value="1"/>
</dbReference>
<keyword evidence="2" id="KW-0347">Helicase</keyword>
<keyword evidence="2" id="KW-0378">Hydrolase</keyword>
<dbReference type="PANTHER" id="PTHR10492">
    <property type="match status" value="1"/>
</dbReference>
<feature type="domain" description="Helitron helicase-like" evidence="1">
    <location>
        <begin position="132"/>
        <end position="167"/>
    </location>
</feature>
<accession>A0A5J4V6E3</accession>
<dbReference type="AlphaFoldDB" id="A0A5J4V6E3"/>
<proteinExistence type="predicted"/>
<evidence type="ECO:0000313" key="2">
    <source>
        <dbReference type="EMBL" id="KAA6378063.1"/>
    </source>
</evidence>
<comment type="caution">
    <text evidence="2">The sequence shown here is derived from an EMBL/GenBank/DDBJ whole genome shotgun (WGS) entry which is preliminary data.</text>
</comment>
<reference evidence="2 3" key="1">
    <citation type="submission" date="2019-03" db="EMBL/GenBank/DDBJ databases">
        <title>Single cell metagenomics reveals metabolic interactions within the superorganism composed of flagellate Streblomastix strix and complex community of Bacteroidetes bacteria on its surface.</title>
        <authorList>
            <person name="Treitli S.C."/>
            <person name="Kolisko M."/>
            <person name="Husnik F."/>
            <person name="Keeling P."/>
            <person name="Hampl V."/>
        </authorList>
    </citation>
    <scope>NUCLEOTIDE SEQUENCE [LARGE SCALE GENOMIC DNA]</scope>
    <source>
        <strain evidence="2">ST1C</strain>
    </source>
</reference>
<evidence type="ECO:0000313" key="3">
    <source>
        <dbReference type="Proteomes" id="UP000324800"/>
    </source>
</evidence>
<keyword evidence="2" id="KW-0547">Nucleotide-binding</keyword>
<protein>
    <submittedName>
        <fullName evidence="2">Putative ATP-dependent DNA helicase PIF1</fullName>
    </submittedName>
</protein>
<dbReference type="GO" id="GO:0004386">
    <property type="term" value="F:helicase activity"/>
    <property type="evidence" value="ECO:0007669"/>
    <property type="project" value="UniProtKB-KW"/>
</dbReference>
<name>A0A5J4V6E3_9EUKA</name>
<sequence length="339" mass="39758">MEDNNPYAVSFRSMRNKLDGENEAVQNEGRAIQYLQLYFMKKGTRLTEKVYSLPSADEIAAVCAPTDEGEFQEASYVSFPKHGELKIFKRNRSNKRWYGFSCTIAQRIKEFGHPDLLTTFISNPRKDEILHKLLDAIVKHHILGKVSCYSYRIEFQKRDLPHAHILIKFQQENKLNTTNKIDNIISAEIPSIEQDSELHNEVLNNIEHRECHEGSDCWENNECKKVFLKQFCEFTQLSDKGYPLYQRKDKSVEATEGKYQNNRWVVPYNRILLLKYNVGINVKHCASLKGIKYVFKYIFKPSDRSKYQVTSNSNKDEIPQKIKLRSSIELLRWTLYVRA</sequence>
<dbReference type="Proteomes" id="UP000324800">
    <property type="component" value="Unassembled WGS sequence"/>
</dbReference>
<organism evidence="2 3">
    <name type="scientific">Streblomastix strix</name>
    <dbReference type="NCBI Taxonomy" id="222440"/>
    <lineage>
        <taxon>Eukaryota</taxon>
        <taxon>Metamonada</taxon>
        <taxon>Preaxostyla</taxon>
        <taxon>Oxymonadida</taxon>
        <taxon>Streblomastigidae</taxon>
        <taxon>Streblomastix</taxon>
    </lineage>
</organism>
<evidence type="ECO:0000259" key="1">
    <source>
        <dbReference type="Pfam" id="PF14214"/>
    </source>
</evidence>
<dbReference type="OrthoDB" id="1930928at2759"/>
<dbReference type="InterPro" id="IPR025476">
    <property type="entry name" value="Helitron_helicase-like"/>
</dbReference>
<keyword evidence="2" id="KW-0067">ATP-binding</keyword>
<gene>
    <name evidence="2" type="ORF">EZS28_026409</name>
</gene>
<dbReference type="PANTHER" id="PTHR10492:SF57">
    <property type="entry name" value="ATP-DEPENDENT DNA HELICASE"/>
    <property type="match status" value="1"/>
</dbReference>